<sequence>MKLNILIAGVACALLGTAASAATLFTQGAPTGAMTSPGSVSYQFAANAGAGLTSFTLNGFNSLDGEGNGYTDVFTLKLNGTDILSGSYNLGGGGYDITYFAPVGSSVSVSTPGSWQGGTGLFSIPLGLAQGTNTLTLSYSGNAQGLGDEGWGVSNLSVTGGVPEPATWTMLIAGFGFVGASLRRRKPALATLS</sequence>
<feature type="domain" description="Ice-binding protein C-terminal" evidence="2">
    <location>
        <begin position="162"/>
        <end position="185"/>
    </location>
</feature>
<organism evidence="3 4">
    <name type="scientific">Sandaracinobacter neustonicus</name>
    <dbReference type="NCBI Taxonomy" id="1715348"/>
    <lineage>
        <taxon>Bacteria</taxon>
        <taxon>Pseudomonadati</taxon>
        <taxon>Pseudomonadota</taxon>
        <taxon>Alphaproteobacteria</taxon>
        <taxon>Sphingomonadales</taxon>
        <taxon>Sphingosinicellaceae</taxon>
        <taxon>Sandaracinobacter</taxon>
    </lineage>
</organism>
<dbReference type="Pfam" id="PF07589">
    <property type="entry name" value="PEP-CTERM"/>
    <property type="match status" value="1"/>
</dbReference>
<dbReference type="NCBIfam" id="NF035944">
    <property type="entry name" value="PEPxxWA-CTERM"/>
    <property type="match status" value="1"/>
</dbReference>
<evidence type="ECO:0000313" key="4">
    <source>
        <dbReference type="Proteomes" id="UP000319897"/>
    </source>
</evidence>
<reference evidence="3 4" key="1">
    <citation type="submission" date="2019-06" db="EMBL/GenBank/DDBJ databases">
        <authorList>
            <person name="Lee I."/>
            <person name="Jang G.I."/>
            <person name="Hwang C.Y."/>
        </authorList>
    </citation>
    <scope>NUCLEOTIDE SEQUENCE [LARGE SCALE GENOMIC DNA]</scope>
    <source>
        <strain evidence="3 4">PAMC 28131</strain>
    </source>
</reference>
<comment type="caution">
    <text evidence="3">The sequence shown here is derived from an EMBL/GenBank/DDBJ whole genome shotgun (WGS) entry which is preliminary data.</text>
</comment>
<evidence type="ECO:0000313" key="3">
    <source>
        <dbReference type="EMBL" id="TPE61180.1"/>
    </source>
</evidence>
<dbReference type="OrthoDB" id="7572621at2"/>
<proteinExistence type="predicted"/>
<keyword evidence="4" id="KW-1185">Reference proteome</keyword>
<gene>
    <name evidence="3" type="ORF">FJQ54_09825</name>
</gene>
<feature type="chain" id="PRO_5021460174" evidence="1">
    <location>
        <begin position="22"/>
        <end position="193"/>
    </location>
</feature>
<feature type="signal peptide" evidence="1">
    <location>
        <begin position="1"/>
        <end position="21"/>
    </location>
</feature>
<dbReference type="AlphaFoldDB" id="A0A501XKT4"/>
<protein>
    <submittedName>
        <fullName evidence="3">PEP-CTERM sorting domain-containing protein</fullName>
    </submittedName>
</protein>
<dbReference type="NCBIfam" id="TIGR02595">
    <property type="entry name" value="PEP_CTERM"/>
    <property type="match status" value="1"/>
</dbReference>
<name>A0A501XKT4_9SPHN</name>
<dbReference type="EMBL" id="VFSU01000024">
    <property type="protein sequence ID" value="TPE61180.1"/>
    <property type="molecule type" value="Genomic_DNA"/>
</dbReference>
<accession>A0A501XKT4</accession>
<evidence type="ECO:0000259" key="2">
    <source>
        <dbReference type="Pfam" id="PF07589"/>
    </source>
</evidence>
<dbReference type="Proteomes" id="UP000319897">
    <property type="component" value="Unassembled WGS sequence"/>
</dbReference>
<dbReference type="RefSeq" id="WP_140928238.1">
    <property type="nucleotide sequence ID" value="NZ_VFSU01000024.1"/>
</dbReference>
<dbReference type="InterPro" id="IPR013424">
    <property type="entry name" value="Ice-binding_C"/>
</dbReference>
<evidence type="ECO:0000256" key="1">
    <source>
        <dbReference type="SAM" id="SignalP"/>
    </source>
</evidence>
<keyword evidence="1" id="KW-0732">Signal</keyword>